<feature type="transmembrane region" description="Helical" evidence="1">
    <location>
        <begin position="102"/>
        <end position="122"/>
    </location>
</feature>
<keyword evidence="1" id="KW-0812">Transmembrane</keyword>
<organism evidence="2 3">
    <name type="scientific">Gymnopilus junonius</name>
    <name type="common">Spectacular rustgill mushroom</name>
    <name type="synonym">Gymnopilus spectabilis subsp. junonius</name>
    <dbReference type="NCBI Taxonomy" id="109634"/>
    <lineage>
        <taxon>Eukaryota</taxon>
        <taxon>Fungi</taxon>
        <taxon>Dikarya</taxon>
        <taxon>Basidiomycota</taxon>
        <taxon>Agaricomycotina</taxon>
        <taxon>Agaricomycetes</taxon>
        <taxon>Agaricomycetidae</taxon>
        <taxon>Agaricales</taxon>
        <taxon>Agaricineae</taxon>
        <taxon>Hymenogastraceae</taxon>
        <taxon>Gymnopilus</taxon>
    </lineage>
</organism>
<reference evidence="2" key="1">
    <citation type="submission" date="2020-11" db="EMBL/GenBank/DDBJ databases">
        <authorList>
            <consortium name="DOE Joint Genome Institute"/>
            <person name="Ahrendt S."/>
            <person name="Riley R."/>
            <person name="Andreopoulos W."/>
            <person name="LaButti K."/>
            <person name="Pangilinan J."/>
            <person name="Ruiz-duenas F.J."/>
            <person name="Barrasa J.M."/>
            <person name="Sanchez-Garcia M."/>
            <person name="Camarero S."/>
            <person name="Miyauchi S."/>
            <person name="Serrano A."/>
            <person name="Linde D."/>
            <person name="Babiker R."/>
            <person name="Drula E."/>
            <person name="Ayuso-Fernandez I."/>
            <person name="Pacheco R."/>
            <person name="Padilla G."/>
            <person name="Ferreira P."/>
            <person name="Barriuso J."/>
            <person name="Kellner H."/>
            <person name="Castanera R."/>
            <person name="Alfaro M."/>
            <person name="Ramirez L."/>
            <person name="Pisabarro A.G."/>
            <person name="Kuo A."/>
            <person name="Tritt A."/>
            <person name="Lipzen A."/>
            <person name="He G."/>
            <person name="Yan M."/>
            <person name="Ng V."/>
            <person name="Cullen D."/>
            <person name="Martin F."/>
            <person name="Rosso M.-N."/>
            <person name="Henrissat B."/>
            <person name="Hibbett D."/>
            <person name="Martinez A.T."/>
            <person name="Grigoriev I.V."/>
        </authorList>
    </citation>
    <scope>NUCLEOTIDE SEQUENCE</scope>
    <source>
        <strain evidence="2">AH 44721</strain>
    </source>
</reference>
<gene>
    <name evidence="2" type="ORF">CPB84DRAFT_1765305</name>
</gene>
<evidence type="ECO:0000313" key="3">
    <source>
        <dbReference type="Proteomes" id="UP000724874"/>
    </source>
</evidence>
<proteinExistence type="predicted"/>
<keyword evidence="3" id="KW-1185">Reference proteome</keyword>
<dbReference type="AlphaFoldDB" id="A0A9P5NX59"/>
<dbReference type="EMBL" id="JADNYJ010000008">
    <property type="protein sequence ID" value="KAF8909724.1"/>
    <property type="molecule type" value="Genomic_DNA"/>
</dbReference>
<feature type="non-terminal residue" evidence="2">
    <location>
        <position position="132"/>
    </location>
</feature>
<dbReference type="Proteomes" id="UP000724874">
    <property type="component" value="Unassembled WGS sequence"/>
</dbReference>
<keyword evidence="1" id="KW-1133">Transmembrane helix</keyword>
<evidence type="ECO:0000313" key="2">
    <source>
        <dbReference type="EMBL" id="KAF8909724.1"/>
    </source>
</evidence>
<accession>A0A9P5NX59</accession>
<evidence type="ECO:0000256" key="1">
    <source>
        <dbReference type="SAM" id="Phobius"/>
    </source>
</evidence>
<name>A0A9P5NX59_GYMJU</name>
<feature type="transmembrane region" description="Helical" evidence="1">
    <location>
        <begin position="6"/>
        <end position="28"/>
    </location>
</feature>
<protein>
    <submittedName>
        <fullName evidence="2">Uncharacterized protein</fullName>
    </submittedName>
</protein>
<sequence length="132" mass="14909">MERTFALAAFIFAGFGLINSAIYITMQLDKDSVEFRTRWMEASRNPQKDFGVINFWMSLLSSIISIIWSVIFCIFTVFTFAWSPKSNDTSDTQAVLTIPNSVGRAFLTIIILGNLFQIFCTAKAVGFQVGRR</sequence>
<keyword evidence="1" id="KW-0472">Membrane</keyword>
<comment type="caution">
    <text evidence="2">The sequence shown here is derived from an EMBL/GenBank/DDBJ whole genome shotgun (WGS) entry which is preliminary data.</text>
</comment>
<feature type="transmembrane region" description="Helical" evidence="1">
    <location>
        <begin position="49"/>
        <end position="82"/>
    </location>
</feature>